<keyword evidence="3" id="KW-1185">Reference proteome</keyword>
<feature type="compositionally biased region" description="Low complexity" evidence="1">
    <location>
        <begin position="74"/>
        <end position="107"/>
    </location>
</feature>
<name>A0A261U4C4_9BORD</name>
<evidence type="ECO:0000313" key="3">
    <source>
        <dbReference type="Proteomes" id="UP000216885"/>
    </source>
</evidence>
<evidence type="ECO:0000256" key="1">
    <source>
        <dbReference type="SAM" id="MobiDB-lite"/>
    </source>
</evidence>
<feature type="region of interest" description="Disordered" evidence="1">
    <location>
        <begin position="74"/>
        <end position="131"/>
    </location>
</feature>
<dbReference type="EMBL" id="NEVQ01000013">
    <property type="protein sequence ID" value="OZI56729.1"/>
    <property type="molecule type" value="Genomic_DNA"/>
</dbReference>
<sequence length="131" mass="13439">MIGLVAAGGLLAGWSLAKLRSDDREAQVVASTQSEIQRMQDINHQLMLIIEQRLPPLVAKTDAAVQAAQEAVSKAEGASKTAAGAGATARQAATTAKSAANKASEAVADVKEAVTPQPVEPKDPPDWLGGS</sequence>
<evidence type="ECO:0000313" key="2">
    <source>
        <dbReference type="EMBL" id="OZI56729.1"/>
    </source>
</evidence>
<dbReference type="AlphaFoldDB" id="A0A261U4C4"/>
<organism evidence="2 3">
    <name type="scientific">Bordetella genomosp. 4</name>
    <dbReference type="NCBI Taxonomy" id="463044"/>
    <lineage>
        <taxon>Bacteria</taxon>
        <taxon>Pseudomonadati</taxon>
        <taxon>Pseudomonadota</taxon>
        <taxon>Betaproteobacteria</taxon>
        <taxon>Burkholderiales</taxon>
        <taxon>Alcaligenaceae</taxon>
        <taxon>Bordetella</taxon>
    </lineage>
</organism>
<proteinExistence type="predicted"/>
<gene>
    <name evidence="2" type="ORF">CAL20_15115</name>
</gene>
<dbReference type="Proteomes" id="UP000216885">
    <property type="component" value="Unassembled WGS sequence"/>
</dbReference>
<protein>
    <submittedName>
        <fullName evidence="2">Uncharacterized protein</fullName>
    </submittedName>
</protein>
<comment type="caution">
    <text evidence="2">The sequence shown here is derived from an EMBL/GenBank/DDBJ whole genome shotgun (WGS) entry which is preliminary data.</text>
</comment>
<accession>A0A261U4C4</accession>
<reference evidence="2 3" key="1">
    <citation type="submission" date="2017-05" db="EMBL/GenBank/DDBJ databases">
        <title>Complete and WGS of Bordetella genogroups.</title>
        <authorList>
            <person name="Spilker T."/>
            <person name="LiPuma J."/>
        </authorList>
    </citation>
    <scope>NUCLEOTIDE SEQUENCE [LARGE SCALE GENOMIC DNA]</scope>
    <source>
        <strain evidence="2 3">AU9919</strain>
    </source>
</reference>